<dbReference type="EMBL" id="KV744999">
    <property type="protein sequence ID" value="OCK79551.1"/>
    <property type="molecule type" value="Genomic_DNA"/>
</dbReference>
<evidence type="ECO:0000256" key="1">
    <source>
        <dbReference type="ARBA" id="ARBA00004141"/>
    </source>
</evidence>
<dbReference type="FunFam" id="1.20.1250.20:FF:000134">
    <property type="entry name" value="MFS sugar transporter protein"/>
    <property type="match status" value="1"/>
</dbReference>
<feature type="transmembrane region" description="Helical" evidence="7">
    <location>
        <begin position="60"/>
        <end position="83"/>
    </location>
</feature>
<dbReference type="PROSITE" id="PS50850">
    <property type="entry name" value="MFS"/>
    <property type="match status" value="1"/>
</dbReference>
<dbReference type="PANTHER" id="PTHR48022:SF64">
    <property type="entry name" value="MAJOR FACILITATOR SUPERFAMILY (MFS) PROFILE DOMAIN-CONTAINING PROTEIN"/>
    <property type="match status" value="1"/>
</dbReference>
<dbReference type="SUPFAM" id="SSF103473">
    <property type="entry name" value="MFS general substrate transporter"/>
    <property type="match status" value="1"/>
</dbReference>
<reference evidence="9 10" key="1">
    <citation type="journal article" date="2016" name="Nat. Commun.">
        <title>Ectomycorrhizal ecology is imprinted in the genome of the dominant symbiotic fungus Cenococcum geophilum.</title>
        <authorList>
            <consortium name="DOE Joint Genome Institute"/>
            <person name="Peter M."/>
            <person name="Kohler A."/>
            <person name="Ohm R.A."/>
            <person name="Kuo A."/>
            <person name="Krutzmann J."/>
            <person name="Morin E."/>
            <person name="Arend M."/>
            <person name="Barry K.W."/>
            <person name="Binder M."/>
            <person name="Choi C."/>
            <person name="Clum A."/>
            <person name="Copeland A."/>
            <person name="Grisel N."/>
            <person name="Haridas S."/>
            <person name="Kipfer T."/>
            <person name="LaButti K."/>
            <person name="Lindquist E."/>
            <person name="Lipzen A."/>
            <person name="Maire R."/>
            <person name="Meier B."/>
            <person name="Mihaltcheva S."/>
            <person name="Molinier V."/>
            <person name="Murat C."/>
            <person name="Poggeler S."/>
            <person name="Quandt C.A."/>
            <person name="Sperisen C."/>
            <person name="Tritt A."/>
            <person name="Tisserant E."/>
            <person name="Crous P.W."/>
            <person name="Henrissat B."/>
            <person name="Nehls U."/>
            <person name="Egli S."/>
            <person name="Spatafora J.W."/>
            <person name="Grigoriev I.V."/>
            <person name="Martin F.M."/>
        </authorList>
    </citation>
    <scope>NUCLEOTIDE SEQUENCE [LARGE SCALE GENOMIC DNA]</scope>
    <source>
        <strain evidence="9 10">CBS 459.81</strain>
    </source>
</reference>
<evidence type="ECO:0000256" key="7">
    <source>
        <dbReference type="SAM" id="Phobius"/>
    </source>
</evidence>
<dbReference type="InterPro" id="IPR005828">
    <property type="entry name" value="MFS_sugar_transport-like"/>
</dbReference>
<evidence type="ECO:0000313" key="10">
    <source>
        <dbReference type="Proteomes" id="UP000250266"/>
    </source>
</evidence>
<comment type="subcellular location">
    <subcellularLocation>
        <location evidence="1">Membrane</location>
        <topology evidence="1">Multi-pass membrane protein</topology>
    </subcellularLocation>
</comment>
<dbReference type="Proteomes" id="UP000250266">
    <property type="component" value="Unassembled WGS sequence"/>
</dbReference>
<keyword evidence="10" id="KW-1185">Reference proteome</keyword>
<dbReference type="Gene3D" id="1.20.1250.20">
    <property type="entry name" value="MFS general substrate transporter like domains"/>
    <property type="match status" value="1"/>
</dbReference>
<evidence type="ECO:0000256" key="6">
    <source>
        <dbReference type="ARBA" id="ARBA00023136"/>
    </source>
</evidence>
<dbReference type="GO" id="GO:0005351">
    <property type="term" value="F:carbohydrate:proton symporter activity"/>
    <property type="evidence" value="ECO:0007669"/>
    <property type="project" value="TreeGrafter"/>
</dbReference>
<feature type="transmembrane region" description="Helical" evidence="7">
    <location>
        <begin position="115"/>
        <end position="137"/>
    </location>
</feature>
<feature type="transmembrane region" description="Helical" evidence="7">
    <location>
        <begin position="417"/>
        <end position="438"/>
    </location>
</feature>
<dbReference type="PANTHER" id="PTHR48022">
    <property type="entry name" value="PLASTIDIC GLUCOSE TRANSPORTER 4"/>
    <property type="match status" value="1"/>
</dbReference>
<evidence type="ECO:0000313" key="9">
    <source>
        <dbReference type="EMBL" id="OCK79551.1"/>
    </source>
</evidence>
<feature type="transmembrane region" description="Helical" evidence="7">
    <location>
        <begin position="271"/>
        <end position="293"/>
    </location>
</feature>
<dbReference type="InterPro" id="IPR005829">
    <property type="entry name" value="Sugar_transporter_CS"/>
</dbReference>
<feature type="transmembrane region" description="Helical" evidence="7">
    <location>
        <begin position="379"/>
        <end position="397"/>
    </location>
</feature>
<keyword evidence="3" id="KW-0813">Transport</keyword>
<feature type="transmembrane region" description="Helical" evidence="7">
    <location>
        <begin position="338"/>
        <end position="358"/>
    </location>
</feature>
<feature type="transmembrane region" description="Helical" evidence="7">
    <location>
        <begin position="450"/>
        <end position="469"/>
    </location>
</feature>
<sequence length="534" mass="60068">MGLKSFYPDWIHDRGLRNLYLLLPIVLVSSSYQGFDGMIMNGLQLLPSWRAQFHNPQGPVLGLLNSIQPVGALVALPFITWVVDKWGRRWSIVFGASWTIIGAILQASSKEIPQFVIARFLIGWGLAYTVVGSPLLLVELALPKHRGSVISYFPTVWYIGAIVAAWTTFGTRKIENTWSWRIPSLLQGIPAIIQIVGIFFVPESPRWLISQGREAEAKAILVKHHANGVEGNPLVELEYNEIKEAIATDKGYKDRSNWFDLIRTAPNRRRIFITFFCGLFIEISGNGLVQYYLHSVLVSIGITSTATQTTINGCLSIYNFVVAVGASLFVERIGRRPLFIISTAGMLTAFILWTTFAARKSPRPLSFHQLHAIYTEHKTTNYAIGVLVSIFLSNGAYDIGWTPLYSYATELLPYEIRARGVTFQTGVLHAFGFFGTFVNPIGLKNIGWKYYIVYIVYTFIELSVVWYFFVETRGYTLEQISTIFETPGLTWKQRRNMRASNSLTDPSVTTESGDSTHKVAAAVSEKQIDSQEKF</sequence>
<dbReference type="GO" id="GO:0016020">
    <property type="term" value="C:membrane"/>
    <property type="evidence" value="ECO:0007669"/>
    <property type="project" value="UniProtKB-SubCell"/>
</dbReference>
<feature type="transmembrane region" description="Helical" evidence="7">
    <location>
        <begin position="90"/>
        <end position="109"/>
    </location>
</feature>
<gene>
    <name evidence="9" type="ORF">K432DRAFT_454906</name>
</gene>
<dbReference type="InterPro" id="IPR020846">
    <property type="entry name" value="MFS_dom"/>
</dbReference>
<keyword evidence="5 7" id="KW-1133">Transmembrane helix</keyword>
<dbReference type="Pfam" id="PF00083">
    <property type="entry name" value="Sugar_tr"/>
    <property type="match status" value="1"/>
</dbReference>
<feature type="transmembrane region" description="Helical" evidence="7">
    <location>
        <begin position="20"/>
        <end position="40"/>
    </location>
</feature>
<accession>A0A8E2E8U6</accession>
<keyword evidence="6 7" id="KW-0472">Membrane</keyword>
<dbReference type="PROSITE" id="PS00216">
    <property type="entry name" value="SUGAR_TRANSPORT_1"/>
    <property type="match status" value="1"/>
</dbReference>
<dbReference type="InterPro" id="IPR036259">
    <property type="entry name" value="MFS_trans_sf"/>
</dbReference>
<evidence type="ECO:0000256" key="3">
    <source>
        <dbReference type="ARBA" id="ARBA00022448"/>
    </source>
</evidence>
<evidence type="ECO:0000259" key="8">
    <source>
        <dbReference type="PROSITE" id="PS50850"/>
    </source>
</evidence>
<proteinExistence type="inferred from homology"/>
<name>A0A8E2E8U6_9PEZI</name>
<comment type="similarity">
    <text evidence="2">Belongs to the major facilitator superfamily. Sugar transporter (TC 2.A.1.1) family.</text>
</comment>
<feature type="domain" description="Major facilitator superfamily (MFS) profile" evidence="8">
    <location>
        <begin position="22"/>
        <end position="473"/>
    </location>
</feature>
<feature type="transmembrane region" description="Helical" evidence="7">
    <location>
        <begin position="149"/>
        <end position="169"/>
    </location>
</feature>
<dbReference type="InterPro" id="IPR050360">
    <property type="entry name" value="MFS_Sugar_Transporters"/>
</dbReference>
<evidence type="ECO:0000256" key="5">
    <source>
        <dbReference type="ARBA" id="ARBA00022989"/>
    </source>
</evidence>
<protein>
    <submittedName>
        <fullName evidence="9">General substrate transporter</fullName>
    </submittedName>
</protein>
<organism evidence="9 10">
    <name type="scientific">Lepidopterella palustris CBS 459.81</name>
    <dbReference type="NCBI Taxonomy" id="1314670"/>
    <lineage>
        <taxon>Eukaryota</taxon>
        <taxon>Fungi</taxon>
        <taxon>Dikarya</taxon>
        <taxon>Ascomycota</taxon>
        <taxon>Pezizomycotina</taxon>
        <taxon>Dothideomycetes</taxon>
        <taxon>Pleosporomycetidae</taxon>
        <taxon>Mytilinidiales</taxon>
        <taxon>Argynnaceae</taxon>
        <taxon>Lepidopterella</taxon>
    </lineage>
</organism>
<dbReference type="AlphaFoldDB" id="A0A8E2E8U6"/>
<feature type="transmembrane region" description="Helical" evidence="7">
    <location>
        <begin position="181"/>
        <end position="201"/>
    </location>
</feature>
<evidence type="ECO:0000256" key="2">
    <source>
        <dbReference type="ARBA" id="ARBA00010992"/>
    </source>
</evidence>
<keyword evidence="4 7" id="KW-0812">Transmembrane</keyword>
<evidence type="ECO:0000256" key="4">
    <source>
        <dbReference type="ARBA" id="ARBA00022692"/>
    </source>
</evidence>
<dbReference type="OrthoDB" id="6133115at2759"/>